<organism evidence="1 2">
    <name type="scientific">Glaciimonas soli</name>
    <dbReference type="NCBI Taxonomy" id="2590999"/>
    <lineage>
        <taxon>Bacteria</taxon>
        <taxon>Pseudomonadati</taxon>
        <taxon>Pseudomonadota</taxon>
        <taxon>Betaproteobacteria</taxon>
        <taxon>Burkholderiales</taxon>
        <taxon>Oxalobacteraceae</taxon>
        <taxon>Glaciimonas</taxon>
    </lineage>
</organism>
<proteinExistence type="predicted"/>
<evidence type="ECO:0000313" key="2">
    <source>
        <dbReference type="Proteomes" id="UP000451565"/>
    </source>
</evidence>
<dbReference type="EMBL" id="WINI01000001">
    <property type="protein sequence ID" value="MQQ99821.1"/>
    <property type="molecule type" value="Genomic_DNA"/>
</dbReference>
<dbReference type="AlphaFoldDB" id="A0A843YRC2"/>
<protein>
    <submittedName>
        <fullName evidence="1">Uncharacterized protein</fullName>
    </submittedName>
</protein>
<dbReference type="RefSeq" id="WP_153233358.1">
    <property type="nucleotide sequence ID" value="NZ_WINI01000001.1"/>
</dbReference>
<keyword evidence="2" id="KW-1185">Reference proteome</keyword>
<name>A0A843YRC2_9BURK</name>
<gene>
    <name evidence="1" type="ORF">GEV47_03865</name>
</gene>
<reference evidence="1 2" key="1">
    <citation type="submission" date="2019-10" db="EMBL/GenBank/DDBJ databases">
        <title>Glaciimonas soli sp. nov., a psychrophilic bacterium isolated from the forest soil of a high elevation mountain in Taiwan.</title>
        <authorList>
            <person name="Wang L.-T."/>
            <person name="Shieh W.Y."/>
        </authorList>
    </citation>
    <scope>NUCLEOTIDE SEQUENCE [LARGE SCALE GENOMIC DNA]</scope>
    <source>
        <strain evidence="1 2">GS1</strain>
    </source>
</reference>
<comment type="caution">
    <text evidence="1">The sequence shown here is derived from an EMBL/GenBank/DDBJ whole genome shotgun (WGS) entry which is preliminary data.</text>
</comment>
<sequence length="176" mass="19859">MNTPDIKQNPHPRMRYEIILTLKDVPGPFDAVTGFMQYDVTNEQCAPFDKFIGIYHKPPGQSSPIAFVPVGANEYSGTIYLDLLQDEDYYGLGVCHWSMTAAIAQLKIGEVTFSPGLLQEQIVKQEAITQYFSKKDYGDNSIPHRSVLGMSSLSEVAPRYHDEFFTLTLSSKEHFE</sequence>
<dbReference type="OrthoDB" id="6853546at2"/>
<dbReference type="Proteomes" id="UP000451565">
    <property type="component" value="Unassembled WGS sequence"/>
</dbReference>
<evidence type="ECO:0000313" key="1">
    <source>
        <dbReference type="EMBL" id="MQQ99821.1"/>
    </source>
</evidence>
<accession>A0A843YRC2</accession>